<feature type="transmembrane region" description="Helical" evidence="7">
    <location>
        <begin position="302"/>
        <end position="322"/>
    </location>
</feature>
<dbReference type="GO" id="GO:0012505">
    <property type="term" value="C:endomembrane system"/>
    <property type="evidence" value="ECO:0007669"/>
    <property type="project" value="UniProtKB-SubCell"/>
</dbReference>
<dbReference type="OrthoDB" id="192733at2759"/>
<dbReference type="InterPro" id="IPR050495">
    <property type="entry name" value="ATG22/LtaA_families"/>
</dbReference>
<accession>A0A1X2GHF3</accession>
<name>A0A1X2GHF3_9FUNG</name>
<keyword evidence="9" id="KW-1185">Reference proteome</keyword>
<feature type="transmembrane region" description="Helical" evidence="7">
    <location>
        <begin position="71"/>
        <end position="94"/>
    </location>
</feature>
<comment type="caution">
    <text evidence="7">Lacks conserved residue(s) required for the propagation of feature annotation.</text>
</comment>
<evidence type="ECO:0000256" key="3">
    <source>
        <dbReference type="ARBA" id="ARBA00022448"/>
    </source>
</evidence>
<feature type="transmembrane region" description="Helical" evidence="7">
    <location>
        <begin position="100"/>
        <end position="124"/>
    </location>
</feature>
<reference evidence="8 9" key="1">
    <citation type="submission" date="2016-07" db="EMBL/GenBank/DDBJ databases">
        <title>Pervasive Adenine N6-methylation of Active Genes in Fungi.</title>
        <authorList>
            <consortium name="DOE Joint Genome Institute"/>
            <person name="Mondo S.J."/>
            <person name="Dannebaum R.O."/>
            <person name="Kuo R.C."/>
            <person name="Labutti K."/>
            <person name="Haridas S."/>
            <person name="Kuo A."/>
            <person name="Salamov A."/>
            <person name="Ahrendt S.R."/>
            <person name="Lipzen A."/>
            <person name="Sullivan W."/>
            <person name="Andreopoulos W.B."/>
            <person name="Clum A."/>
            <person name="Lindquist E."/>
            <person name="Daum C."/>
            <person name="Ramamoorthy G.K."/>
            <person name="Gryganskyi A."/>
            <person name="Culley D."/>
            <person name="Magnuson J.K."/>
            <person name="James T.Y."/>
            <person name="O'Malley M.A."/>
            <person name="Stajich J.E."/>
            <person name="Spatafora J.W."/>
            <person name="Visel A."/>
            <person name="Grigoriev I.V."/>
        </authorList>
    </citation>
    <scope>NUCLEOTIDE SEQUENCE [LARGE SCALE GENOMIC DNA]</scope>
    <source>
        <strain evidence="8 9">NRRL 3301</strain>
    </source>
</reference>
<feature type="transmembrane region" description="Helical" evidence="7">
    <location>
        <begin position="334"/>
        <end position="353"/>
    </location>
</feature>
<gene>
    <name evidence="8" type="ORF">DM01DRAFT_1374468</name>
</gene>
<comment type="subcellular location">
    <subcellularLocation>
        <location evidence="1">Endomembrane system</location>
        <topology evidence="1">Multi-pass membrane protein</topology>
    </subcellularLocation>
    <subcellularLocation>
        <location evidence="7">Vacuole membrane</location>
        <topology evidence="7">Multi-pass membrane protein</topology>
    </subcellularLocation>
</comment>
<keyword evidence="6 7" id="KW-0472">Membrane</keyword>
<feature type="transmembrane region" description="Helical" evidence="7">
    <location>
        <begin position="265"/>
        <end position="282"/>
    </location>
</feature>
<feature type="transmembrane region" description="Helical" evidence="7">
    <location>
        <begin position="34"/>
        <end position="59"/>
    </location>
</feature>
<dbReference type="PANTHER" id="PTHR23519">
    <property type="entry name" value="AUTOPHAGY-RELATED PROTEIN 22"/>
    <property type="match status" value="1"/>
</dbReference>
<dbReference type="GO" id="GO:0006914">
    <property type="term" value="P:autophagy"/>
    <property type="evidence" value="ECO:0007669"/>
    <property type="project" value="UniProtKB-KW"/>
</dbReference>
<dbReference type="InterPro" id="IPR036259">
    <property type="entry name" value="MFS_trans_sf"/>
</dbReference>
<dbReference type="GO" id="GO:0005774">
    <property type="term" value="C:vacuolar membrane"/>
    <property type="evidence" value="ECO:0007669"/>
    <property type="project" value="UniProtKB-SubCell"/>
</dbReference>
<evidence type="ECO:0000256" key="5">
    <source>
        <dbReference type="ARBA" id="ARBA00022989"/>
    </source>
</evidence>
<keyword evidence="7" id="KW-0029">Amino-acid transport</keyword>
<dbReference type="AlphaFoldDB" id="A0A1X2GHF3"/>
<comment type="function">
    <text evidence="7">Vacuolar effluxer which mediate the efflux of amino acids resulting from autophagic degradation. The release of autophagic amino acids allows the maintenance of protein synthesis and viability during nitrogen starvation.</text>
</comment>
<keyword evidence="4 7" id="KW-0812">Transmembrane</keyword>
<dbReference type="InterPro" id="IPR024671">
    <property type="entry name" value="Atg22-like"/>
</dbReference>
<evidence type="ECO:0000256" key="4">
    <source>
        <dbReference type="ARBA" id="ARBA00022692"/>
    </source>
</evidence>
<keyword evidence="5 7" id="KW-1133">Transmembrane helix</keyword>
<evidence type="ECO:0000256" key="1">
    <source>
        <dbReference type="ARBA" id="ARBA00004127"/>
    </source>
</evidence>
<keyword evidence="3 7" id="KW-0813">Transport</keyword>
<dbReference type="GO" id="GO:0006865">
    <property type="term" value="P:amino acid transport"/>
    <property type="evidence" value="ECO:0007669"/>
    <property type="project" value="UniProtKB-KW"/>
</dbReference>
<dbReference type="Pfam" id="PF11700">
    <property type="entry name" value="ATG22"/>
    <property type="match status" value="1"/>
</dbReference>
<evidence type="ECO:0000256" key="2">
    <source>
        <dbReference type="ARBA" id="ARBA00006978"/>
    </source>
</evidence>
<keyword evidence="7" id="KW-0926">Vacuole</keyword>
<keyword evidence="7" id="KW-0072">Autophagy</keyword>
<comment type="caution">
    <text evidence="8">The sequence shown here is derived from an EMBL/GenBank/DDBJ whole genome shotgun (WGS) entry which is preliminary data.</text>
</comment>
<feature type="transmembrane region" description="Helical" evidence="7">
    <location>
        <begin position="208"/>
        <end position="228"/>
    </location>
</feature>
<evidence type="ECO:0000313" key="9">
    <source>
        <dbReference type="Proteomes" id="UP000242146"/>
    </source>
</evidence>
<protein>
    <recommendedName>
        <fullName evidence="7">Autophagy-related protein</fullName>
    </recommendedName>
</protein>
<dbReference type="EMBL" id="MCGT01000015">
    <property type="protein sequence ID" value="ORX53653.1"/>
    <property type="molecule type" value="Genomic_DNA"/>
</dbReference>
<sequence>MPTLLQYLGFLGGQTADGQKCQTDKATDSCFVFVGQAAIPVSSMILYVQAIAFFLQFLLMPLGSLGDYDRYSYKLLAVFTAMGCIGQISPVLLINDNGKYWYVMALLMIMAIIGYCCTLIFYAAAYPNISDHLPAVKRIASNLSSTFDQIQLAKEQSRKKVSTMTVMCASAGFLMVSILLSGIARIPWSHGPFLTGGYTFGDTPMYNYIGTAFCGGLWLILAIPYFVFSPKGRRGPPFPTDENCWKFGWNNLVLAFRDVRHYRQLFKFILANFLFGDAVTTIDQMMSIVQGELSHFSTENTVLMGIMYGVASICGCLFFLWLSRRYRWTSKTSLLVHLSATALIPLWGSMGIWSTKIGFRTTPELWLFSLWAGFFTSPLW</sequence>
<evidence type="ECO:0000313" key="8">
    <source>
        <dbReference type="EMBL" id="ORX53653.1"/>
    </source>
</evidence>
<organism evidence="8 9">
    <name type="scientific">Hesseltinella vesiculosa</name>
    <dbReference type="NCBI Taxonomy" id="101127"/>
    <lineage>
        <taxon>Eukaryota</taxon>
        <taxon>Fungi</taxon>
        <taxon>Fungi incertae sedis</taxon>
        <taxon>Mucoromycota</taxon>
        <taxon>Mucoromycotina</taxon>
        <taxon>Mucoromycetes</taxon>
        <taxon>Mucorales</taxon>
        <taxon>Cunninghamellaceae</taxon>
        <taxon>Hesseltinella</taxon>
    </lineage>
</organism>
<dbReference type="Proteomes" id="UP000242146">
    <property type="component" value="Unassembled WGS sequence"/>
</dbReference>
<evidence type="ECO:0000256" key="6">
    <source>
        <dbReference type="ARBA" id="ARBA00023136"/>
    </source>
</evidence>
<evidence type="ECO:0000256" key="7">
    <source>
        <dbReference type="RuleBase" id="RU363073"/>
    </source>
</evidence>
<dbReference type="SUPFAM" id="SSF103473">
    <property type="entry name" value="MFS general substrate transporter"/>
    <property type="match status" value="1"/>
</dbReference>
<dbReference type="STRING" id="101127.A0A1X2GHF3"/>
<comment type="similarity">
    <text evidence="2 7">Belongs to the ATG22 family.</text>
</comment>
<proteinExistence type="inferred from homology"/>
<dbReference type="PANTHER" id="PTHR23519:SF1">
    <property type="entry name" value="AUTOPHAGY-RELATED PROTEIN 22"/>
    <property type="match status" value="1"/>
</dbReference>
<feature type="transmembrane region" description="Helical" evidence="7">
    <location>
        <begin position="164"/>
        <end position="188"/>
    </location>
</feature>